<feature type="domain" description="ABC transporter" evidence="6">
    <location>
        <begin position="14"/>
        <end position="245"/>
    </location>
</feature>
<dbReference type="AlphaFoldDB" id="A0A421DM97"/>
<keyword evidence="3" id="KW-0067">ATP-binding</keyword>
<dbReference type="SUPFAM" id="SSF52540">
    <property type="entry name" value="P-loop containing nucleoside triphosphate hydrolases"/>
    <property type="match status" value="1"/>
</dbReference>
<accession>A0A421DM97</accession>
<keyword evidence="2" id="KW-0547">Nucleotide-binding</keyword>
<dbReference type="InterPro" id="IPR017871">
    <property type="entry name" value="ABC_transporter-like_CS"/>
</dbReference>
<evidence type="ECO:0000313" key="7">
    <source>
        <dbReference type="EMBL" id="RLM22277.1"/>
    </source>
</evidence>
<gene>
    <name evidence="7" type="ORF">BIY29_12330</name>
</gene>
<keyword evidence="4" id="KW-1278">Translocase</keyword>
<dbReference type="Proteomes" id="UP000285648">
    <property type="component" value="Unassembled WGS sequence"/>
</dbReference>
<organism evidence="7 8">
    <name type="scientific">Brenneria alni</name>
    <dbReference type="NCBI Taxonomy" id="71656"/>
    <lineage>
        <taxon>Bacteria</taxon>
        <taxon>Pseudomonadati</taxon>
        <taxon>Pseudomonadota</taxon>
        <taxon>Gammaproteobacteria</taxon>
        <taxon>Enterobacterales</taxon>
        <taxon>Pectobacteriaceae</taxon>
        <taxon>Brenneria</taxon>
    </lineage>
</organism>
<evidence type="ECO:0000256" key="5">
    <source>
        <dbReference type="ARBA" id="ARBA00037066"/>
    </source>
</evidence>
<proteinExistence type="predicted"/>
<dbReference type="CDD" id="cd03214">
    <property type="entry name" value="ABC_Iron-Siderophores_B12_Hemin"/>
    <property type="match status" value="1"/>
</dbReference>
<evidence type="ECO:0000259" key="6">
    <source>
        <dbReference type="PROSITE" id="PS50893"/>
    </source>
</evidence>
<dbReference type="GO" id="GO:0016887">
    <property type="term" value="F:ATP hydrolysis activity"/>
    <property type="evidence" value="ECO:0007669"/>
    <property type="project" value="InterPro"/>
</dbReference>
<dbReference type="PROSITE" id="PS00211">
    <property type="entry name" value="ABC_TRANSPORTER_1"/>
    <property type="match status" value="1"/>
</dbReference>
<comment type="function">
    <text evidence="5">Part of the ABC transporter complex HmuTUV involved in hemin import. Responsible for energy coupling to the transport system.</text>
</comment>
<keyword evidence="8" id="KW-1185">Reference proteome</keyword>
<dbReference type="SMART" id="SM00382">
    <property type="entry name" value="AAA"/>
    <property type="match status" value="1"/>
</dbReference>
<dbReference type="PANTHER" id="PTHR42794">
    <property type="entry name" value="HEMIN IMPORT ATP-BINDING PROTEIN HMUV"/>
    <property type="match status" value="1"/>
</dbReference>
<dbReference type="InterPro" id="IPR003439">
    <property type="entry name" value="ABC_transporter-like_ATP-bd"/>
</dbReference>
<dbReference type="Gene3D" id="3.40.50.300">
    <property type="entry name" value="P-loop containing nucleotide triphosphate hydrolases"/>
    <property type="match status" value="1"/>
</dbReference>
<dbReference type="InterPro" id="IPR027417">
    <property type="entry name" value="P-loop_NTPase"/>
</dbReference>
<dbReference type="GO" id="GO:0005524">
    <property type="term" value="F:ATP binding"/>
    <property type="evidence" value="ECO:0007669"/>
    <property type="project" value="UniProtKB-KW"/>
</dbReference>
<dbReference type="InterPro" id="IPR003593">
    <property type="entry name" value="AAA+_ATPase"/>
</dbReference>
<name>A0A421DM97_9GAMM</name>
<keyword evidence="1" id="KW-0813">Transport</keyword>
<dbReference type="PANTHER" id="PTHR42794:SF1">
    <property type="entry name" value="HEMIN IMPORT ATP-BINDING PROTEIN HMUV"/>
    <property type="match status" value="1"/>
</dbReference>
<reference evidence="7 8" key="1">
    <citation type="submission" date="2016-09" db="EMBL/GenBank/DDBJ databases">
        <authorList>
            <person name="Doonan J."/>
            <person name="Pachebat J.A."/>
            <person name="Golyshin P.N."/>
            <person name="Denman S."/>
            <person name="Mcdonald J.E."/>
        </authorList>
    </citation>
    <scope>NUCLEOTIDE SEQUENCE [LARGE SCALE GENOMIC DNA]</scope>
    <source>
        <strain evidence="7 8">NCPPB 3934</strain>
    </source>
</reference>
<evidence type="ECO:0000256" key="1">
    <source>
        <dbReference type="ARBA" id="ARBA00022448"/>
    </source>
</evidence>
<dbReference type="Pfam" id="PF00005">
    <property type="entry name" value="ABC_tran"/>
    <property type="match status" value="1"/>
</dbReference>
<evidence type="ECO:0000256" key="2">
    <source>
        <dbReference type="ARBA" id="ARBA00022741"/>
    </source>
</evidence>
<evidence type="ECO:0000313" key="8">
    <source>
        <dbReference type="Proteomes" id="UP000285648"/>
    </source>
</evidence>
<sequence length="266" mass="28787">MGKRSETMKNAPLLQLQGMTAGAHGLPSLIKGITLTLDDHQCLAVIGPNGSGKSTLLRTIIGEIALTSGQLLLEGRPVSQLSRQVRAQNLALLSQNDTPDLRLTVIEYVGLGRLPHYAQHSAQQHAAIINQAITDTGLQALRQRRLGTLSGGELQRAGLARAFAQSPRLLLLDEPTNHLDPLARAQLLRLVRARGVATIAVLHDLTLIESFADQVAVLQQGHLVCCEKPERALNSSCLEPVFGMQSFTVHHPSTGQPLRVFEPAFR</sequence>
<dbReference type="EMBL" id="MJLZ01000027">
    <property type="protein sequence ID" value="RLM22277.1"/>
    <property type="molecule type" value="Genomic_DNA"/>
</dbReference>
<protein>
    <submittedName>
        <fullName evidence="7">ABC transporter</fullName>
    </submittedName>
</protein>
<dbReference type="PROSITE" id="PS50893">
    <property type="entry name" value="ABC_TRANSPORTER_2"/>
    <property type="match status" value="1"/>
</dbReference>
<evidence type="ECO:0000256" key="4">
    <source>
        <dbReference type="ARBA" id="ARBA00022967"/>
    </source>
</evidence>
<evidence type="ECO:0000256" key="3">
    <source>
        <dbReference type="ARBA" id="ARBA00022840"/>
    </source>
</evidence>
<comment type="caution">
    <text evidence="7">The sequence shown here is derived from an EMBL/GenBank/DDBJ whole genome shotgun (WGS) entry which is preliminary data.</text>
</comment>